<reference evidence="12" key="1">
    <citation type="submission" date="2012-12" db="EMBL/GenBank/DDBJ databases">
        <authorList>
            <person name="Hellsten U."/>
            <person name="Grimwood J."/>
            <person name="Chapman J.A."/>
            <person name="Shapiro H."/>
            <person name="Aerts A."/>
            <person name="Otillar R.P."/>
            <person name="Terry A.Y."/>
            <person name="Boore J.L."/>
            <person name="Simakov O."/>
            <person name="Marletaz F."/>
            <person name="Cho S.-J."/>
            <person name="Edsinger-Gonzales E."/>
            <person name="Havlak P."/>
            <person name="Kuo D.-H."/>
            <person name="Larsson T."/>
            <person name="Lv J."/>
            <person name="Arendt D."/>
            <person name="Savage R."/>
            <person name="Osoegawa K."/>
            <person name="de Jong P."/>
            <person name="Lindberg D.R."/>
            <person name="Seaver E.C."/>
            <person name="Weisblat D.A."/>
            <person name="Putnam N.H."/>
            <person name="Grigoriev I.V."/>
            <person name="Rokhsar D.S."/>
        </authorList>
    </citation>
    <scope>NUCLEOTIDE SEQUENCE</scope>
</reference>
<feature type="domain" description="Fe2OG dioxygenase" evidence="9">
    <location>
        <begin position="78"/>
        <end position="209"/>
    </location>
</feature>
<dbReference type="PROSITE" id="PS51471">
    <property type="entry name" value="FE2OG_OXY"/>
    <property type="match status" value="1"/>
</dbReference>
<dbReference type="EnsemblMetazoa" id="HelroT86209">
    <property type="protein sequence ID" value="HelroP86209"/>
    <property type="gene ID" value="HelroG86209"/>
</dbReference>
<keyword evidence="6" id="KW-0560">Oxidoreductase</keyword>
<name>T1G685_HELRO</name>
<dbReference type="InParanoid" id="T1G685"/>
<dbReference type="OrthoDB" id="412814at2759"/>
<dbReference type="SUPFAM" id="SSF51197">
    <property type="entry name" value="Clavaminate synthase-like"/>
    <property type="match status" value="1"/>
</dbReference>
<protein>
    <recommendedName>
        <fullName evidence="9">Fe2OG dioxygenase domain-containing protein</fullName>
    </recommendedName>
</protein>
<dbReference type="GO" id="GO:0051213">
    <property type="term" value="F:dioxygenase activity"/>
    <property type="evidence" value="ECO:0007669"/>
    <property type="project" value="UniProtKB-KW"/>
</dbReference>
<dbReference type="EMBL" id="AMQM01006585">
    <property type="status" value="NOT_ANNOTATED_CDS"/>
    <property type="molecule type" value="Genomic_DNA"/>
</dbReference>
<evidence type="ECO:0000256" key="7">
    <source>
        <dbReference type="ARBA" id="ARBA00023004"/>
    </source>
</evidence>
<dbReference type="PANTHER" id="PTHR46030:SF1">
    <property type="entry name" value="ALPHA-KETOGLUTARATE-DEPENDENT DIOXYGENASE ALKB HOMOLOG 6"/>
    <property type="match status" value="1"/>
</dbReference>
<dbReference type="Gene3D" id="2.60.120.590">
    <property type="entry name" value="Alpha-ketoglutarate-dependent dioxygenase AlkB-like"/>
    <property type="match status" value="1"/>
</dbReference>
<evidence type="ECO:0000256" key="8">
    <source>
        <dbReference type="ARBA" id="ARBA00023242"/>
    </source>
</evidence>
<evidence type="ECO:0000256" key="4">
    <source>
        <dbReference type="ARBA" id="ARBA00022723"/>
    </source>
</evidence>
<sequence>LPLEVYYVPDYVSEICEGELLSQIYNVSKTRWTQLSHRRLQNWGGTPHIKGMVEEKLPNWLAEQCSRLASLGLYGGKTPNHVLINEYLPGQGIMPHTDGPLYYPTVCILSLASNLLIDFYRPHNHHHHLQQESISKRSKMADRRVGSLYLKRRSLLIFRSEAYTNYLHGIRDTTNDHIDDKVLNLGPDFYGKDLKRAEARISMTIRVVPKTLNASKLFGKIR</sequence>
<dbReference type="eggNOG" id="KOG3200">
    <property type="taxonomic scope" value="Eukaryota"/>
</dbReference>
<dbReference type="Proteomes" id="UP000015101">
    <property type="component" value="Unassembled WGS sequence"/>
</dbReference>
<evidence type="ECO:0000256" key="2">
    <source>
        <dbReference type="ARBA" id="ARBA00004123"/>
    </source>
</evidence>
<dbReference type="OMA" id="KSPKTKW"/>
<evidence type="ECO:0000313" key="12">
    <source>
        <dbReference type="Proteomes" id="UP000015101"/>
    </source>
</evidence>
<comment type="cofactor">
    <cofactor evidence="1">
        <name>Fe(2+)</name>
        <dbReference type="ChEBI" id="CHEBI:29033"/>
    </cofactor>
</comment>
<dbReference type="InterPro" id="IPR005123">
    <property type="entry name" value="Oxoglu/Fe-dep_dioxygenase_dom"/>
</dbReference>
<dbReference type="FunCoup" id="T1G685">
    <property type="interactions" value="481"/>
</dbReference>
<dbReference type="RefSeq" id="XP_009025905.1">
    <property type="nucleotide sequence ID" value="XM_009027657.1"/>
</dbReference>
<dbReference type="CTD" id="20216582"/>
<dbReference type="InterPro" id="IPR037151">
    <property type="entry name" value="AlkB-like_sf"/>
</dbReference>
<proteinExistence type="inferred from homology"/>
<evidence type="ECO:0000256" key="5">
    <source>
        <dbReference type="ARBA" id="ARBA00022964"/>
    </source>
</evidence>
<accession>T1G685</accession>
<evidence type="ECO:0000313" key="10">
    <source>
        <dbReference type="EMBL" id="ESN95950.1"/>
    </source>
</evidence>
<keyword evidence="7" id="KW-0408">Iron</keyword>
<evidence type="ECO:0000256" key="3">
    <source>
        <dbReference type="ARBA" id="ARBA00007879"/>
    </source>
</evidence>
<dbReference type="KEGG" id="hro:HELRODRAFT_86209"/>
<keyword evidence="5" id="KW-0223">Dioxygenase</keyword>
<dbReference type="HOGENOM" id="CLU_059836_2_0_1"/>
<dbReference type="GO" id="GO:0046872">
    <property type="term" value="F:metal ion binding"/>
    <property type="evidence" value="ECO:0007669"/>
    <property type="project" value="UniProtKB-KW"/>
</dbReference>
<dbReference type="GO" id="GO:0005634">
    <property type="term" value="C:nucleus"/>
    <property type="evidence" value="ECO:0000318"/>
    <property type="project" value="GO_Central"/>
</dbReference>
<keyword evidence="12" id="KW-1185">Reference proteome</keyword>
<dbReference type="PANTHER" id="PTHR46030">
    <property type="entry name" value="ALPHA-KETOGLUTARATE-DEPENDENT DIOXYGENASE ALKB HOMOLOG 6"/>
    <property type="match status" value="1"/>
</dbReference>
<evidence type="ECO:0000256" key="1">
    <source>
        <dbReference type="ARBA" id="ARBA00001954"/>
    </source>
</evidence>
<comment type="subcellular location">
    <subcellularLocation>
        <location evidence="2">Nucleus</location>
    </subcellularLocation>
</comment>
<dbReference type="Pfam" id="PF13532">
    <property type="entry name" value="2OG-FeII_Oxy_2"/>
    <property type="match status" value="1"/>
</dbReference>
<keyword evidence="8" id="KW-0539">Nucleus</keyword>
<dbReference type="AlphaFoldDB" id="T1G685"/>
<keyword evidence="4" id="KW-0479">Metal-binding</keyword>
<dbReference type="GeneID" id="20216582"/>
<evidence type="ECO:0000259" key="9">
    <source>
        <dbReference type="PROSITE" id="PS51471"/>
    </source>
</evidence>
<reference evidence="10 12" key="2">
    <citation type="journal article" date="2013" name="Nature">
        <title>Insights into bilaterian evolution from three spiralian genomes.</title>
        <authorList>
            <person name="Simakov O."/>
            <person name="Marletaz F."/>
            <person name="Cho S.J."/>
            <person name="Edsinger-Gonzales E."/>
            <person name="Havlak P."/>
            <person name="Hellsten U."/>
            <person name="Kuo D.H."/>
            <person name="Larsson T."/>
            <person name="Lv J."/>
            <person name="Arendt D."/>
            <person name="Savage R."/>
            <person name="Osoegawa K."/>
            <person name="de Jong P."/>
            <person name="Grimwood J."/>
            <person name="Chapman J.A."/>
            <person name="Shapiro H."/>
            <person name="Aerts A."/>
            <person name="Otillar R.P."/>
            <person name="Terry A.Y."/>
            <person name="Boore J.L."/>
            <person name="Grigoriev I.V."/>
            <person name="Lindberg D.R."/>
            <person name="Seaver E.C."/>
            <person name="Weisblat D.A."/>
            <person name="Putnam N.H."/>
            <person name="Rokhsar D.S."/>
        </authorList>
    </citation>
    <scope>NUCLEOTIDE SEQUENCE</scope>
</reference>
<dbReference type="InterPro" id="IPR032862">
    <property type="entry name" value="ALKBH6"/>
</dbReference>
<organism evidence="11 12">
    <name type="scientific">Helobdella robusta</name>
    <name type="common">Californian leech</name>
    <dbReference type="NCBI Taxonomy" id="6412"/>
    <lineage>
        <taxon>Eukaryota</taxon>
        <taxon>Metazoa</taxon>
        <taxon>Spiralia</taxon>
        <taxon>Lophotrochozoa</taxon>
        <taxon>Annelida</taxon>
        <taxon>Clitellata</taxon>
        <taxon>Hirudinea</taxon>
        <taxon>Rhynchobdellida</taxon>
        <taxon>Glossiphoniidae</taxon>
        <taxon>Helobdella</taxon>
    </lineage>
</organism>
<dbReference type="InterPro" id="IPR027450">
    <property type="entry name" value="AlkB-like"/>
</dbReference>
<evidence type="ECO:0000313" key="11">
    <source>
        <dbReference type="EnsemblMetazoa" id="HelroP86209"/>
    </source>
</evidence>
<gene>
    <name evidence="11" type="primary">20216582</name>
    <name evidence="10" type="ORF">HELRODRAFT_86209</name>
</gene>
<reference evidence="11" key="3">
    <citation type="submission" date="2015-06" db="UniProtKB">
        <authorList>
            <consortium name="EnsemblMetazoa"/>
        </authorList>
    </citation>
    <scope>IDENTIFICATION</scope>
</reference>
<comment type="similarity">
    <text evidence="3">Belongs to the alkB family.</text>
</comment>
<dbReference type="EMBL" id="KB097496">
    <property type="protein sequence ID" value="ESN95950.1"/>
    <property type="molecule type" value="Genomic_DNA"/>
</dbReference>
<evidence type="ECO:0000256" key="6">
    <source>
        <dbReference type="ARBA" id="ARBA00023002"/>
    </source>
</evidence>
<dbReference type="STRING" id="6412.T1G685"/>